<dbReference type="Gene3D" id="2.40.330.10">
    <property type="entry name" value="DNA-binding pseudobarrel domain"/>
    <property type="match status" value="1"/>
</dbReference>
<protein>
    <recommendedName>
        <fullName evidence="8">B3 domain-containing protein</fullName>
    </recommendedName>
</protein>
<dbReference type="PANTHER" id="PTHR34269:SF11">
    <property type="entry name" value="B3 DOMAIN PROTEIN"/>
    <property type="match status" value="1"/>
</dbReference>
<evidence type="ECO:0000256" key="3">
    <source>
        <dbReference type="ARBA" id="ARBA00023125"/>
    </source>
</evidence>
<comment type="caution">
    <text evidence="6">The sequence shown here is derived from an EMBL/GenBank/DDBJ whole genome shotgun (WGS) entry which is preliminary data.</text>
</comment>
<sequence length="140" mass="16587">MATIEQENVPENLAIMVEDDSDPKMQESHADPWKIKKRLHAYDLDKQLLVLKYQAERFVIPVLPGSREQIDNGCEVDIWDVDTETKHSLLFQKSSNSYVFSGNWYKEFAERMDLKLYDMVGLYWDTSKKRFNFSVIFKNR</sequence>
<dbReference type="InterPro" id="IPR015300">
    <property type="entry name" value="DNA-bd_pseudobarrel_sf"/>
</dbReference>
<keyword evidence="3" id="KW-0238">DNA-binding</keyword>
<keyword evidence="5" id="KW-0539">Nucleus</keyword>
<keyword evidence="7" id="KW-1185">Reference proteome</keyword>
<gene>
    <name evidence="6" type="ORF">Fmac_016541</name>
</gene>
<organism evidence="6 7">
    <name type="scientific">Flemingia macrophylla</name>
    <dbReference type="NCBI Taxonomy" id="520843"/>
    <lineage>
        <taxon>Eukaryota</taxon>
        <taxon>Viridiplantae</taxon>
        <taxon>Streptophyta</taxon>
        <taxon>Embryophyta</taxon>
        <taxon>Tracheophyta</taxon>
        <taxon>Spermatophyta</taxon>
        <taxon>Magnoliopsida</taxon>
        <taxon>eudicotyledons</taxon>
        <taxon>Gunneridae</taxon>
        <taxon>Pentapetalae</taxon>
        <taxon>rosids</taxon>
        <taxon>fabids</taxon>
        <taxon>Fabales</taxon>
        <taxon>Fabaceae</taxon>
        <taxon>Papilionoideae</taxon>
        <taxon>50 kb inversion clade</taxon>
        <taxon>NPAAA clade</taxon>
        <taxon>indigoferoid/millettioid clade</taxon>
        <taxon>Phaseoleae</taxon>
        <taxon>Flemingia</taxon>
    </lineage>
</organism>
<evidence type="ECO:0000256" key="1">
    <source>
        <dbReference type="ARBA" id="ARBA00004123"/>
    </source>
</evidence>
<dbReference type="SUPFAM" id="SSF101936">
    <property type="entry name" value="DNA-binding pseudobarrel domain"/>
    <property type="match status" value="1"/>
</dbReference>
<dbReference type="InterPro" id="IPR051442">
    <property type="entry name" value="B3_domain"/>
</dbReference>
<dbReference type="EMBL" id="JBGMDY010000005">
    <property type="protein sequence ID" value="KAL2335328.1"/>
    <property type="molecule type" value="Genomic_DNA"/>
</dbReference>
<evidence type="ECO:0000256" key="5">
    <source>
        <dbReference type="ARBA" id="ARBA00023242"/>
    </source>
</evidence>
<evidence type="ECO:0000256" key="2">
    <source>
        <dbReference type="ARBA" id="ARBA00023015"/>
    </source>
</evidence>
<dbReference type="Proteomes" id="UP001603857">
    <property type="component" value="Unassembled WGS sequence"/>
</dbReference>
<evidence type="ECO:0000313" key="6">
    <source>
        <dbReference type="EMBL" id="KAL2335328.1"/>
    </source>
</evidence>
<evidence type="ECO:0000313" key="7">
    <source>
        <dbReference type="Proteomes" id="UP001603857"/>
    </source>
</evidence>
<name>A0ABD1MII1_9FABA</name>
<evidence type="ECO:0008006" key="8">
    <source>
        <dbReference type="Google" id="ProtNLM"/>
    </source>
</evidence>
<dbReference type="GO" id="GO:0003677">
    <property type="term" value="F:DNA binding"/>
    <property type="evidence" value="ECO:0007669"/>
    <property type="project" value="UniProtKB-KW"/>
</dbReference>
<reference evidence="6 7" key="1">
    <citation type="submission" date="2024-08" db="EMBL/GenBank/DDBJ databases">
        <title>Insights into the chromosomal genome structure of Flemingia macrophylla.</title>
        <authorList>
            <person name="Ding Y."/>
            <person name="Zhao Y."/>
            <person name="Bi W."/>
            <person name="Wu M."/>
            <person name="Zhao G."/>
            <person name="Gong Y."/>
            <person name="Li W."/>
            <person name="Zhang P."/>
        </authorList>
    </citation>
    <scope>NUCLEOTIDE SEQUENCE [LARGE SCALE GENOMIC DNA]</scope>
    <source>
        <strain evidence="6">DYQJB</strain>
        <tissue evidence="6">Leaf</tissue>
    </source>
</reference>
<proteinExistence type="predicted"/>
<keyword evidence="2" id="KW-0805">Transcription regulation</keyword>
<dbReference type="GO" id="GO:0005634">
    <property type="term" value="C:nucleus"/>
    <property type="evidence" value="ECO:0007669"/>
    <property type="project" value="UniProtKB-SubCell"/>
</dbReference>
<comment type="subcellular location">
    <subcellularLocation>
        <location evidence="1">Nucleus</location>
    </subcellularLocation>
</comment>
<accession>A0ABD1MII1</accession>
<evidence type="ECO:0000256" key="4">
    <source>
        <dbReference type="ARBA" id="ARBA00023163"/>
    </source>
</evidence>
<keyword evidence="4" id="KW-0804">Transcription</keyword>
<dbReference type="AlphaFoldDB" id="A0ABD1MII1"/>
<dbReference type="PANTHER" id="PTHR34269">
    <property type="entry name" value="TRANSCRIPTION FACTOR B3-DOMAIN FAMILY-RELATED"/>
    <property type="match status" value="1"/>
</dbReference>